<dbReference type="FunFam" id="2.120.10.100:FF:000001">
    <property type="entry name" value="Soluble calcium-activated nucleotidase 1"/>
    <property type="match status" value="1"/>
</dbReference>
<comment type="similarity">
    <text evidence="11">Belongs to the apyrase family.</text>
</comment>
<proteinExistence type="inferred from homology"/>
<feature type="compositionally biased region" description="Low complexity" evidence="15">
    <location>
        <begin position="1"/>
        <end position="17"/>
    </location>
</feature>
<evidence type="ECO:0000256" key="9">
    <source>
        <dbReference type="ARBA" id="ARBA00022840"/>
    </source>
</evidence>
<keyword evidence="10" id="KW-1199">Hemostasis impairing toxin</keyword>
<dbReference type="GO" id="GO:0045134">
    <property type="term" value="F:UDP phosphatase activity"/>
    <property type="evidence" value="ECO:0007669"/>
    <property type="project" value="TreeGrafter"/>
</dbReference>
<dbReference type="GO" id="GO:0030166">
    <property type="term" value="P:proteoglycan biosynthetic process"/>
    <property type="evidence" value="ECO:0007669"/>
    <property type="project" value="TreeGrafter"/>
</dbReference>
<keyword evidence="16" id="KW-1133">Transmembrane helix</keyword>
<feature type="region of interest" description="Disordered" evidence="15">
    <location>
        <begin position="1"/>
        <end position="37"/>
    </location>
</feature>
<reference evidence="17" key="1">
    <citation type="submission" date="2020-05" db="UniProtKB">
        <authorList>
            <consortium name="EnsemblMetazoa"/>
        </authorList>
    </citation>
    <scope>IDENTIFICATION</scope>
    <source>
        <strain evidence="17">FUMOZ</strain>
    </source>
</reference>
<dbReference type="AlphaFoldDB" id="A0A182RSD7"/>
<evidence type="ECO:0000256" key="1">
    <source>
        <dbReference type="ARBA" id="ARBA00001913"/>
    </source>
</evidence>
<feature type="binding site" evidence="14">
    <location>
        <position position="196"/>
    </location>
    <ligand>
        <name>Ca(2+)</name>
        <dbReference type="ChEBI" id="CHEBI:29108"/>
    </ligand>
</feature>
<comment type="catalytic activity">
    <reaction evidence="12">
        <text>a ribonucleoside 5'-triphosphate + 2 H2O = a ribonucleoside 5'-phosphate + 2 phosphate + 2 H(+)</text>
        <dbReference type="Rhea" id="RHEA:36795"/>
        <dbReference type="ChEBI" id="CHEBI:15377"/>
        <dbReference type="ChEBI" id="CHEBI:15378"/>
        <dbReference type="ChEBI" id="CHEBI:43474"/>
        <dbReference type="ChEBI" id="CHEBI:58043"/>
        <dbReference type="ChEBI" id="CHEBI:61557"/>
        <dbReference type="EC" id="3.6.1.5"/>
    </reaction>
    <physiologicalReaction direction="left-to-right" evidence="12">
        <dbReference type="Rhea" id="RHEA:36796"/>
    </physiologicalReaction>
</comment>
<evidence type="ECO:0000256" key="6">
    <source>
        <dbReference type="ARBA" id="ARBA00022741"/>
    </source>
</evidence>
<evidence type="ECO:0000256" key="7">
    <source>
        <dbReference type="ARBA" id="ARBA00022801"/>
    </source>
</evidence>
<feature type="transmembrane region" description="Helical" evidence="16">
    <location>
        <begin position="70"/>
        <end position="89"/>
    </location>
</feature>
<feature type="binding site" evidence="14">
    <location>
        <position position="243"/>
    </location>
    <ligand>
        <name>Ca(2+)</name>
        <dbReference type="ChEBI" id="CHEBI:29108"/>
    </ligand>
</feature>
<dbReference type="STRING" id="62324.A0A182RSD7"/>
<keyword evidence="5 14" id="KW-0479">Metal-binding</keyword>
<dbReference type="PANTHER" id="PTHR13023:SF3">
    <property type="entry name" value="SOLUBLE CALCIUM-ACTIVATED NUCLEOTIDASE 1"/>
    <property type="match status" value="1"/>
</dbReference>
<evidence type="ECO:0000313" key="17">
    <source>
        <dbReference type="EnsemblMetazoa" id="AFUN009187-PA"/>
    </source>
</evidence>
<keyword evidence="8 14" id="KW-0106">Calcium</keyword>
<keyword evidence="16" id="KW-0472">Membrane</keyword>
<evidence type="ECO:0000256" key="10">
    <source>
        <dbReference type="ARBA" id="ARBA00023240"/>
    </source>
</evidence>
<dbReference type="GO" id="GO:0005524">
    <property type="term" value="F:ATP binding"/>
    <property type="evidence" value="ECO:0007669"/>
    <property type="project" value="UniProtKB-KW"/>
</dbReference>
<keyword evidence="9" id="KW-0067">ATP-binding</keyword>
<dbReference type="Pfam" id="PF06079">
    <property type="entry name" value="Apyrase"/>
    <property type="match status" value="1"/>
</dbReference>
<dbReference type="Gene3D" id="2.120.10.100">
    <property type="entry name" value="Apyrase"/>
    <property type="match status" value="1"/>
</dbReference>
<keyword evidence="3" id="KW-1201">Platelet aggregation inhibiting toxin</keyword>
<dbReference type="PANTHER" id="PTHR13023">
    <property type="entry name" value="APYRASE"/>
    <property type="match status" value="1"/>
</dbReference>
<feature type="binding site" evidence="14">
    <location>
        <position position="375"/>
    </location>
    <ligand>
        <name>Ca(2+)</name>
        <dbReference type="ChEBI" id="CHEBI:29108"/>
    </ligand>
</feature>
<keyword evidence="16" id="KW-0812">Transmembrane</keyword>
<evidence type="ECO:0000256" key="16">
    <source>
        <dbReference type="SAM" id="Phobius"/>
    </source>
</evidence>
<protein>
    <recommendedName>
        <fullName evidence="13">Apyrase</fullName>
        <ecNumber evidence="2">3.6.1.5</ecNumber>
    </recommendedName>
</protein>
<evidence type="ECO:0000256" key="14">
    <source>
        <dbReference type="PIRSR" id="PIRSR609283-1"/>
    </source>
</evidence>
<dbReference type="GO" id="GO:0090729">
    <property type="term" value="F:toxin activity"/>
    <property type="evidence" value="ECO:0007669"/>
    <property type="project" value="UniProtKB-KW"/>
</dbReference>
<dbReference type="EnsemblMetazoa" id="AFUN009187-RA">
    <property type="protein sequence ID" value="AFUN009187-PA"/>
    <property type="gene ID" value="AFUN009187"/>
</dbReference>
<organism evidence="17">
    <name type="scientific">Anopheles funestus</name>
    <name type="common">African malaria mosquito</name>
    <dbReference type="NCBI Taxonomy" id="62324"/>
    <lineage>
        <taxon>Eukaryota</taxon>
        <taxon>Metazoa</taxon>
        <taxon>Ecdysozoa</taxon>
        <taxon>Arthropoda</taxon>
        <taxon>Hexapoda</taxon>
        <taxon>Insecta</taxon>
        <taxon>Pterygota</taxon>
        <taxon>Neoptera</taxon>
        <taxon>Endopterygota</taxon>
        <taxon>Diptera</taxon>
        <taxon>Nematocera</taxon>
        <taxon>Culicoidea</taxon>
        <taxon>Culicidae</taxon>
        <taxon>Anophelinae</taxon>
        <taxon>Anopheles</taxon>
    </lineage>
</organism>
<dbReference type="VEuPathDB" id="VectorBase:AFUN009187"/>
<feature type="binding site" evidence="14">
    <location>
        <position position="197"/>
    </location>
    <ligand>
        <name>Ca(2+)</name>
        <dbReference type="ChEBI" id="CHEBI:29108"/>
    </ligand>
</feature>
<sequence length="432" mass="48632">MKQFSSSISSSSSSSSSLPYSGLGSGKTTSKQSSSGSTIIDTGMYLRDWRKALRSPPSYRIGNRTIRLQVHFTWVLAILCAFLLLVLYISSSPSPLISDAPPPTNSFLRSSVIAYNHTYPLTSPIISSGIYSFRIGIIADLDTSSALKKNQWGSYYLKGYLSFIPSKRSVTVSWDDGDPKALQSGFSLKGRGMELSELVVFNGKLLTFDDRTGLVYEIEGEKVLPWVLLMDGDGRTTKGFKSEWATVKDQVLYVGSMGKEWTTSAGDFETNDPMYVKAVTVHGEVYHLNWINNYKAIRKSIGIEWPGYMIHESGAWSEVHRRWFFLPRRCSRERYNETRDEHMGCNFLISSDETFQSIRAIELKRNVVPSTHGYSSFKFLPTSNDEIIVALSTEELNGKTSSFISAFTIEGEQLMVETRIHTEYKYEGLEFI</sequence>
<dbReference type="GO" id="GO:0005509">
    <property type="term" value="F:calcium ion binding"/>
    <property type="evidence" value="ECO:0007669"/>
    <property type="project" value="InterPro"/>
</dbReference>
<keyword evidence="6" id="KW-0547">Nucleotide-binding</keyword>
<dbReference type="InterPro" id="IPR009283">
    <property type="entry name" value="Apyrase"/>
</dbReference>
<dbReference type="GO" id="GO:0004050">
    <property type="term" value="F:apyrase activity"/>
    <property type="evidence" value="ECO:0007669"/>
    <property type="project" value="UniProtKB-EC"/>
</dbReference>
<dbReference type="VEuPathDB" id="VectorBase:AFUN2_014414"/>
<keyword evidence="7" id="KW-0378">Hydrolase</keyword>
<evidence type="ECO:0000256" key="3">
    <source>
        <dbReference type="ARBA" id="ARBA00022442"/>
    </source>
</evidence>
<evidence type="ECO:0000256" key="4">
    <source>
        <dbReference type="ARBA" id="ARBA00022656"/>
    </source>
</evidence>
<comment type="cofactor">
    <cofactor evidence="1 14">
        <name>Ca(2+)</name>
        <dbReference type="ChEBI" id="CHEBI:29108"/>
    </cofactor>
</comment>
<feature type="compositionally biased region" description="Low complexity" evidence="15">
    <location>
        <begin position="26"/>
        <end position="37"/>
    </location>
</feature>
<evidence type="ECO:0000256" key="2">
    <source>
        <dbReference type="ARBA" id="ARBA00012148"/>
    </source>
</evidence>
<evidence type="ECO:0000256" key="15">
    <source>
        <dbReference type="SAM" id="MobiDB-lite"/>
    </source>
</evidence>
<accession>A0A182RSD7</accession>
<keyword evidence="4" id="KW-0800">Toxin</keyword>
<feature type="binding site" evidence="14">
    <location>
        <position position="312"/>
    </location>
    <ligand>
        <name>Ca(2+)</name>
        <dbReference type="ChEBI" id="CHEBI:29108"/>
    </ligand>
</feature>
<dbReference type="SUPFAM" id="SSF101887">
    <property type="entry name" value="Apyrase"/>
    <property type="match status" value="1"/>
</dbReference>
<dbReference type="EC" id="3.6.1.5" evidence="2"/>
<name>A0A182RSD7_ANOFN</name>
<feature type="binding site" evidence="14">
    <location>
        <position position="427"/>
    </location>
    <ligand>
        <name>Ca(2+)</name>
        <dbReference type="ChEBI" id="CHEBI:29108"/>
    </ligand>
</feature>
<dbReference type="GO" id="GO:0004382">
    <property type="term" value="F:GDP phosphatase activity"/>
    <property type="evidence" value="ECO:0007669"/>
    <property type="project" value="TreeGrafter"/>
</dbReference>
<evidence type="ECO:0000256" key="11">
    <source>
        <dbReference type="ARBA" id="ARBA00025738"/>
    </source>
</evidence>
<dbReference type="InterPro" id="IPR036258">
    <property type="entry name" value="Apyrase_sf"/>
</dbReference>
<evidence type="ECO:0000256" key="5">
    <source>
        <dbReference type="ARBA" id="ARBA00022723"/>
    </source>
</evidence>
<evidence type="ECO:0000256" key="13">
    <source>
        <dbReference type="ARBA" id="ARBA00074431"/>
    </source>
</evidence>
<evidence type="ECO:0000256" key="8">
    <source>
        <dbReference type="ARBA" id="ARBA00022837"/>
    </source>
</evidence>
<evidence type="ECO:0000256" key="12">
    <source>
        <dbReference type="ARBA" id="ARBA00047297"/>
    </source>
</evidence>